<comment type="caution">
    <text evidence="1">The sequence shown here is derived from an EMBL/GenBank/DDBJ whole genome shotgun (WGS) entry which is preliminary data.</text>
</comment>
<dbReference type="Proteomes" id="UP000037931">
    <property type="component" value="Unassembled WGS sequence"/>
</dbReference>
<proteinExistence type="predicted"/>
<dbReference type="OrthoDB" id="6845417at2"/>
<reference evidence="1 2" key="1">
    <citation type="journal article" date="2015" name="PLoS ONE">
        <title>Rice-Infecting Pseudomonas Genomes Are Highly Accessorized and Harbor Multiple Putative Virulence Mechanisms to Cause Sheath Brown Rot.</title>
        <authorList>
            <person name="Quibod I.L."/>
            <person name="Grande G."/>
            <person name="Oreiro E.G."/>
            <person name="Borja F.N."/>
            <person name="Dossa G.S."/>
            <person name="Mauleon R."/>
            <person name="Cruz C.V."/>
            <person name="Oliva R."/>
        </authorList>
    </citation>
    <scope>NUCLEOTIDE SEQUENCE [LARGE SCALE GENOMIC DNA]</scope>
    <source>
        <strain evidence="1 2">IRRI 6609</strain>
    </source>
</reference>
<gene>
    <name evidence="1" type="ORF">PF66_02598</name>
</gene>
<dbReference type="RefSeq" id="WP_054062887.1">
    <property type="nucleotide sequence ID" value="NZ_JSYZ01000009.1"/>
</dbReference>
<name>A0A0M9GGM5_9PSED</name>
<evidence type="ECO:0000313" key="2">
    <source>
        <dbReference type="Proteomes" id="UP000037931"/>
    </source>
</evidence>
<protein>
    <submittedName>
        <fullName evidence="1">Uncharacterized protein</fullName>
    </submittedName>
</protein>
<accession>A0A0M9GGM5</accession>
<keyword evidence="2" id="KW-1185">Reference proteome</keyword>
<dbReference type="EMBL" id="JSYZ01000009">
    <property type="protein sequence ID" value="KPA90537.1"/>
    <property type="molecule type" value="Genomic_DNA"/>
</dbReference>
<sequence>MSVNINPQNLKKLDQPVVLSANPGGVGTVDTQDPAKPLPVLAGPLDLEPGDRIDLYWKDAARPVSTYEHPMDEPPISDFVTLAVDIRDIQSGREPVPVWFRFTPFPGGTWQDSDITLIRVKLEIPGGVDIDPATPYENEALQAPQIQPAGVITSPHGVSVIVAPYLNMSVGDRISVAWDDRRIDYPPLGEEHLNRNLLIAVPTEIVEAVGSSPSLPVRYEIHDVVGNWSKHSPATRVVVDLEA</sequence>
<evidence type="ECO:0000313" key="1">
    <source>
        <dbReference type="EMBL" id="KPA90537.1"/>
    </source>
</evidence>
<dbReference type="PATRIC" id="fig|50340.43.peg.5985"/>
<dbReference type="STRING" id="50340.PF66_02598"/>
<dbReference type="AlphaFoldDB" id="A0A0M9GGM5"/>
<organism evidence="1 2">
    <name type="scientific">Pseudomonas asplenii</name>
    <dbReference type="NCBI Taxonomy" id="53407"/>
    <lineage>
        <taxon>Bacteria</taxon>
        <taxon>Pseudomonadati</taxon>
        <taxon>Pseudomonadota</taxon>
        <taxon>Gammaproteobacteria</taxon>
        <taxon>Pseudomonadales</taxon>
        <taxon>Pseudomonadaceae</taxon>
        <taxon>Pseudomonas</taxon>
    </lineage>
</organism>